<dbReference type="InterPro" id="IPR003441">
    <property type="entry name" value="NAC-dom"/>
</dbReference>
<dbReference type="PANTHER" id="PTHR31989">
    <property type="entry name" value="NAC DOMAIN-CONTAINING PROTEIN 82-RELATED"/>
    <property type="match status" value="1"/>
</dbReference>
<dbReference type="EMBL" id="JBBPBM010000008">
    <property type="protein sequence ID" value="KAK8572760.1"/>
    <property type="molecule type" value="Genomic_DNA"/>
</dbReference>
<comment type="caution">
    <text evidence="7">The sequence shown here is derived from an EMBL/GenBank/DDBJ whole genome shotgun (WGS) entry which is preliminary data.</text>
</comment>
<comment type="subcellular location">
    <subcellularLocation>
        <location evidence="1">Nucleus</location>
    </subcellularLocation>
</comment>
<dbReference type="InterPro" id="IPR036093">
    <property type="entry name" value="NAC_dom_sf"/>
</dbReference>
<dbReference type="EMBL" id="JBBPBM010000008">
    <property type="protein sequence ID" value="KAK8572759.1"/>
    <property type="molecule type" value="Genomic_DNA"/>
</dbReference>
<evidence type="ECO:0000256" key="1">
    <source>
        <dbReference type="ARBA" id="ARBA00004123"/>
    </source>
</evidence>
<keyword evidence="5" id="KW-0539">Nucleus</keyword>
<evidence type="ECO:0000313" key="8">
    <source>
        <dbReference type="EMBL" id="KAK8572760.1"/>
    </source>
</evidence>
<evidence type="ECO:0000256" key="4">
    <source>
        <dbReference type="ARBA" id="ARBA00023163"/>
    </source>
</evidence>
<dbReference type="Proteomes" id="UP001472677">
    <property type="component" value="Unassembled WGS sequence"/>
</dbReference>
<dbReference type="SUPFAM" id="SSF101941">
    <property type="entry name" value="NAC domain"/>
    <property type="match status" value="1"/>
</dbReference>
<protein>
    <recommendedName>
        <fullName evidence="6">NAC domain-containing protein</fullName>
    </recommendedName>
</protein>
<dbReference type="PROSITE" id="PS51005">
    <property type="entry name" value="NAC"/>
    <property type="match status" value="1"/>
</dbReference>
<keyword evidence="4" id="KW-0804">Transcription</keyword>
<reference evidence="7 9" key="1">
    <citation type="journal article" date="2024" name="G3 (Bethesda)">
        <title>Genome assembly of Hibiscus sabdariffa L. provides insights into metabolisms of medicinal natural products.</title>
        <authorList>
            <person name="Kim T."/>
        </authorList>
    </citation>
    <scope>NUCLEOTIDE SEQUENCE [LARGE SCALE GENOMIC DNA]</scope>
    <source>
        <strain evidence="7">TK-2024</strain>
        <tissue evidence="7">Old leaves</tissue>
    </source>
</reference>
<evidence type="ECO:0000313" key="7">
    <source>
        <dbReference type="EMBL" id="KAK8572759.1"/>
    </source>
</evidence>
<dbReference type="Pfam" id="PF02365">
    <property type="entry name" value="NAM"/>
    <property type="match status" value="1"/>
</dbReference>
<keyword evidence="3" id="KW-0238">DNA-binding</keyword>
<gene>
    <name evidence="7" type="ORF">V6N12_028803</name>
    <name evidence="8" type="ORF">V6N12_028804</name>
</gene>
<evidence type="ECO:0000259" key="6">
    <source>
        <dbReference type="PROSITE" id="PS51005"/>
    </source>
</evidence>
<evidence type="ECO:0000256" key="2">
    <source>
        <dbReference type="ARBA" id="ARBA00023015"/>
    </source>
</evidence>
<organism evidence="7 9">
    <name type="scientific">Hibiscus sabdariffa</name>
    <name type="common">roselle</name>
    <dbReference type="NCBI Taxonomy" id="183260"/>
    <lineage>
        <taxon>Eukaryota</taxon>
        <taxon>Viridiplantae</taxon>
        <taxon>Streptophyta</taxon>
        <taxon>Embryophyta</taxon>
        <taxon>Tracheophyta</taxon>
        <taxon>Spermatophyta</taxon>
        <taxon>Magnoliopsida</taxon>
        <taxon>eudicotyledons</taxon>
        <taxon>Gunneridae</taxon>
        <taxon>Pentapetalae</taxon>
        <taxon>rosids</taxon>
        <taxon>malvids</taxon>
        <taxon>Malvales</taxon>
        <taxon>Malvaceae</taxon>
        <taxon>Malvoideae</taxon>
        <taxon>Hibiscus</taxon>
    </lineage>
</organism>
<sequence length="295" mass="33659">MSIPPGFRFLPTKEEIFGCYLKPLCDGYMIHPDVMVPCNIYGADCEPWKIFDKDSDDSFWIFTKLNQKSKSRIDRTAGDGCWLGRRAYEVKNKDGELIGYDKYFTYSNKKQEKSNGSWIMHEFSLKEQGLNDFVICEIRNKEAGAVATEKRVHLRDEETPDSDHVPSTKKACIARNEQEGFSDQVSVSPAITASSYHQTNTWSNAGVHCGVHENTPMDVAAISQIPTNLPAIDEDEDEDEAYWNEFIDTLISSSPKLQLDVFELVFVFFSGHYRVETSYLLSSVLIKHYNKCNEL</sequence>
<proteinExistence type="predicted"/>
<evidence type="ECO:0000313" key="9">
    <source>
        <dbReference type="Proteomes" id="UP001472677"/>
    </source>
</evidence>
<keyword evidence="2" id="KW-0805">Transcription regulation</keyword>
<name>A0ABR2F6X8_9ROSI</name>
<feature type="domain" description="NAC" evidence="6">
    <location>
        <begin position="3"/>
        <end position="141"/>
    </location>
</feature>
<keyword evidence="9" id="KW-1185">Reference proteome</keyword>
<dbReference type="Gene3D" id="2.170.150.80">
    <property type="entry name" value="NAC domain"/>
    <property type="match status" value="1"/>
</dbReference>
<evidence type="ECO:0000256" key="5">
    <source>
        <dbReference type="ARBA" id="ARBA00023242"/>
    </source>
</evidence>
<evidence type="ECO:0000256" key="3">
    <source>
        <dbReference type="ARBA" id="ARBA00023125"/>
    </source>
</evidence>
<accession>A0ABR2F6X8</accession>